<name>A0A226D188_FOLCA</name>
<dbReference type="Gene3D" id="2.70.98.110">
    <property type="entry name" value="Glycosyl hydrolase family 63, N-terminal domain"/>
    <property type="match status" value="1"/>
</dbReference>
<evidence type="ECO:0000256" key="8">
    <source>
        <dbReference type="ARBA" id="ARBA00022801"/>
    </source>
</evidence>
<sequence>MAGALEGDLFIGPKAEEHRGLLAIKYPMEHGIVTDWNDMERIWQYVYSKDQLQTFAEEHPVLLTEAPLNPRRNREKSAEIFFETLNAPALFLSMQAVLSLYATGRTTGVVLDAGDGVTHAVPIYEGFALPTQHHEGGFSWARCDEISEASNIPTELLSDLVLIRFDIFYSLILLPFYVRKEYVEQRESLKQFLLRKEGINFRTSSEFEIVRTIKERECYLSANPSKDSDPDADKRIYKLPDDCPGYRNGGGDTAVLLHKRQKSFTFNKLLSTCGISTIVVVRAGLDIPERFWGSYRPGVYFGMKHRSPKSLLTGFMWLLPSLVRPGEPNLRHLCEQGDGLTKYGWVEHDGVNFGVQEIIDHHMKLTTSFVKAHHGKKGGDWTSRIEVQPLELTTHRQNQHIFNHFPALGTYFKTLDDKFVVSDYNHPQSTTKEEVVLLYYVALEAGMGGNLVPEYYGDILKSVEGYTPELGKFTIKFINNNNVLKSSFIQTSLDSMTAASNTVLSSMATTSVSEKQWLFFLKNRNQPDSNPQNFLVYQVHVKGHFSMDIVYESESGVVPSKKLLSGDMYSEMLQSYRDRFSDKFETTFHLEKKGFNKTSIHFAKAALSNLIGGIGYFHGHSKVQSPYNSAPVPYWTSSLYTAVPSRSFFPRGFLWDEGFHLLLINKWNPEISIDIISHWLDMMNTEGWIPREQILGDEALSRVPEEFVVQRNDVANPPTLIMAVFDLIQRHREWLLINHKATLQRMWPRLSTWYQWLNKTQMGETPFTYRWRGRNASTLRELNPKTLASGLDDYPRASHPTEDERHLDLRCWMSLCSKLMGELAELLDYDATRFRYTYEKLTDQDLLDKLHWSPKLGAYTDYGNHSDKVVLKQAPVIPPKSGQRPVQPQEKVRHAVQPPELGFVNMFGYVSLFPLILGILKPDSPTFTATLDKLDNPKLLWTPYGLRSLAANAPLYNKRNTEHDPPYWRGPVWINVNFLTLKALHDYSKMGGSGAVLAKEKYHKLRENVVNNVVSQYHKTGYVWEQYDDATGKGKGCRPFTGWSSLVVLMMAEEY</sequence>
<dbReference type="PROSITE" id="PS01132">
    <property type="entry name" value="ACTINS_ACT_LIKE"/>
    <property type="match status" value="1"/>
</dbReference>
<dbReference type="Pfam" id="PF16923">
    <property type="entry name" value="Glyco_hydro_63N"/>
    <property type="match status" value="1"/>
</dbReference>
<evidence type="ECO:0000256" key="5">
    <source>
        <dbReference type="ARBA" id="ARBA00022490"/>
    </source>
</evidence>
<evidence type="ECO:0000256" key="3">
    <source>
        <dbReference type="ARBA" id="ARBA00004740"/>
    </source>
</evidence>
<evidence type="ECO:0000256" key="1">
    <source>
        <dbReference type="ARBA" id="ARBA00004496"/>
    </source>
</evidence>
<evidence type="ECO:0000256" key="13">
    <source>
        <dbReference type="ARBA" id="ARBA00023136"/>
    </source>
</evidence>
<proteinExistence type="inferred from homology"/>
<dbReference type="Gene3D" id="3.30.420.40">
    <property type="match status" value="2"/>
</dbReference>
<dbReference type="AlphaFoldDB" id="A0A226D188"/>
<dbReference type="SUPFAM" id="SSF53067">
    <property type="entry name" value="Actin-like ATPase domain"/>
    <property type="match status" value="2"/>
</dbReference>
<dbReference type="InterPro" id="IPR043129">
    <property type="entry name" value="ATPase_NBD"/>
</dbReference>
<evidence type="ECO:0000256" key="10">
    <source>
        <dbReference type="ARBA" id="ARBA00022840"/>
    </source>
</evidence>
<dbReference type="OMA" id="YVTRRRF"/>
<dbReference type="InterPro" id="IPR031631">
    <property type="entry name" value="Glyco_hydro_63N"/>
</dbReference>
<evidence type="ECO:0000256" key="11">
    <source>
        <dbReference type="ARBA" id="ARBA00022968"/>
    </source>
</evidence>
<evidence type="ECO:0000259" key="20">
    <source>
        <dbReference type="Pfam" id="PF16923"/>
    </source>
</evidence>
<comment type="function">
    <text evidence="18">Cleaves the distal alpha 1,2-linked glucose residue from the Glc(3)Man(9)GlcNAc(2) oligosaccharide precursor.</text>
</comment>
<evidence type="ECO:0000313" key="22">
    <source>
        <dbReference type="Proteomes" id="UP000198287"/>
    </source>
</evidence>
<evidence type="ECO:0000256" key="2">
    <source>
        <dbReference type="ARBA" id="ARBA00004648"/>
    </source>
</evidence>
<dbReference type="EMBL" id="LNIX01000045">
    <property type="protein sequence ID" value="OXA38568.1"/>
    <property type="molecule type" value="Genomic_DNA"/>
</dbReference>
<dbReference type="Gene3D" id="1.50.10.10">
    <property type="match status" value="1"/>
</dbReference>
<dbReference type="GO" id="GO:0004573">
    <property type="term" value="F:Glc3Man9GlcNAc2 oligosaccharide glucosidase activity"/>
    <property type="evidence" value="ECO:0007669"/>
    <property type="project" value="UniProtKB-UniRule"/>
</dbReference>
<keyword evidence="9 18" id="KW-0256">Endoplasmic reticulum</keyword>
<evidence type="ECO:0000256" key="15">
    <source>
        <dbReference type="ARBA" id="ARBA00023295"/>
    </source>
</evidence>
<dbReference type="Proteomes" id="UP000198287">
    <property type="component" value="Unassembled WGS sequence"/>
</dbReference>
<dbReference type="InterPro" id="IPR012341">
    <property type="entry name" value="6hp_glycosidase-like_sf"/>
</dbReference>
<dbReference type="PANTHER" id="PTHR10412">
    <property type="entry name" value="MANNOSYL-OLIGOSACCHARIDE GLUCOSIDASE"/>
    <property type="match status" value="1"/>
</dbReference>
<keyword evidence="22" id="KW-1185">Reference proteome</keyword>
<dbReference type="FunFam" id="3.30.420.40:FF:000502">
    <property type="entry name" value="Actin-Related Proteins"/>
    <property type="match status" value="1"/>
</dbReference>
<dbReference type="InterPro" id="IPR004888">
    <property type="entry name" value="Glycoside_hydrolase_63"/>
</dbReference>
<keyword evidence="6" id="KW-0812">Transmembrane</keyword>
<evidence type="ECO:0000256" key="6">
    <source>
        <dbReference type="ARBA" id="ARBA00022692"/>
    </source>
</evidence>
<dbReference type="PANTHER" id="PTHR10412:SF11">
    <property type="entry name" value="MANNOSYL-OLIGOSACCHARIDE GLUCOSIDASE"/>
    <property type="match status" value="1"/>
</dbReference>
<dbReference type="EC" id="3.2.1.106" evidence="16 18"/>
<dbReference type="InterPro" id="IPR031335">
    <property type="entry name" value="Glyco_hydro_63_C"/>
</dbReference>
<evidence type="ECO:0000256" key="12">
    <source>
        <dbReference type="ARBA" id="ARBA00022989"/>
    </source>
</evidence>
<dbReference type="InterPro" id="IPR008928">
    <property type="entry name" value="6-hairpin_glycosidase_sf"/>
</dbReference>
<keyword evidence="7" id="KW-0547">Nucleotide-binding</keyword>
<evidence type="ECO:0000313" key="21">
    <source>
        <dbReference type="EMBL" id="OXA38568.1"/>
    </source>
</evidence>
<evidence type="ECO:0000256" key="9">
    <source>
        <dbReference type="ARBA" id="ARBA00022824"/>
    </source>
</evidence>
<comment type="catalytic activity">
    <reaction evidence="18">
        <text>N(4)-(alpha-D-Glc-(1-&gt;2)-alpha-D-Glc-(1-&gt;3)-alpha-D-Glc-(1-&gt;3)-alpha-D-Man-(1-&gt;2)-alpha-D-Man-(1-&gt;2)-alpha-D-Man-(1-&gt;3)-[alpha-D-Man-(1-&gt;2)-alpha-D-Man-(1-&gt;3)-[alpha-D-Man-(1-&gt;2)-alpha-D-Man-(1-&gt;6)]-alpha-D-Man-(1-&gt;6)]-beta-D-Man-(1-&gt;4)-beta-D-GlcNAc-(1-&gt;4)-beta-D-GlcNAc)-L-asparaginyl-[protein] + H2O = N(4)-(alpha-D-Glc-(1-&gt;3)-alpha-D-Glc-(1-&gt;3)-alpha-D-Man-(1-&gt;2)-alpha-D-Man-(1-&gt;2)-alpha-D-Man-(1-&gt;3)-[alpha-D-Man-(1-&gt;2)-alpha-D-Man-(1-&gt;3)-[alpha-D-Man-(1-&gt;2)-alpha-D-Man-(1-&gt;6)]-alpha-D-Man-(1-&gt;6)]-beta-D-Man-(1-&gt;4)-beta-D-GlcNAc-(1-&gt;4)-beta-D-GlcNAc)-L-asparaginyl-[protein] + beta-D-glucose</text>
        <dbReference type="Rhea" id="RHEA:55988"/>
        <dbReference type="Rhea" id="RHEA-COMP:12806"/>
        <dbReference type="Rhea" id="RHEA-COMP:14355"/>
        <dbReference type="ChEBI" id="CHEBI:15377"/>
        <dbReference type="ChEBI" id="CHEBI:15903"/>
        <dbReference type="ChEBI" id="CHEBI:59082"/>
        <dbReference type="ChEBI" id="CHEBI:132537"/>
        <dbReference type="EC" id="3.2.1.106"/>
    </reaction>
</comment>
<comment type="similarity">
    <text evidence="4 18">Belongs to the glycosyl hydrolase 63 family.</text>
</comment>
<keyword evidence="12" id="KW-1133">Transmembrane helix</keyword>
<dbReference type="SUPFAM" id="SSF48208">
    <property type="entry name" value="Six-hairpin glycosidases"/>
    <property type="match status" value="1"/>
</dbReference>
<keyword evidence="10" id="KW-0067">ATP-binding</keyword>
<keyword evidence="11" id="KW-0735">Signal-anchor</keyword>
<keyword evidence="8 18" id="KW-0378">Hydrolase</keyword>
<dbReference type="GO" id="GO:0006487">
    <property type="term" value="P:protein N-linked glycosylation"/>
    <property type="evidence" value="ECO:0007669"/>
    <property type="project" value="UniProtKB-UniRule"/>
</dbReference>
<evidence type="ECO:0000256" key="18">
    <source>
        <dbReference type="RuleBase" id="RU368089"/>
    </source>
</evidence>
<dbReference type="GO" id="GO:0005789">
    <property type="term" value="C:endoplasmic reticulum membrane"/>
    <property type="evidence" value="ECO:0007669"/>
    <property type="project" value="UniProtKB-SubCell"/>
</dbReference>
<dbReference type="FunFam" id="1.50.10.10:FF:000009">
    <property type="entry name" value="mannosyl-oligosaccharide glucosidase"/>
    <property type="match status" value="1"/>
</dbReference>
<gene>
    <name evidence="21" type="ORF">Fcan01_26664</name>
</gene>
<feature type="domain" description="Glycosyl hydrolase family 63 N-terminal" evidence="20">
    <location>
        <begin position="291"/>
        <end position="511"/>
    </location>
</feature>
<dbReference type="Pfam" id="PF00022">
    <property type="entry name" value="Actin"/>
    <property type="match status" value="1"/>
</dbReference>
<keyword evidence="14" id="KW-0325">Glycoprotein</keyword>
<evidence type="ECO:0000256" key="17">
    <source>
        <dbReference type="RuleBase" id="RU000487"/>
    </source>
</evidence>
<dbReference type="STRING" id="158441.A0A226D188"/>
<keyword evidence="13" id="KW-0472">Membrane</keyword>
<feature type="domain" description="Glycosyl hydrolase family 63 C-terminal" evidence="19">
    <location>
        <begin position="565"/>
        <end position="1053"/>
    </location>
</feature>
<dbReference type="Gene3D" id="3.90.640.10">
    <property type="entry name" value="Actin, Chain A, domain 4"/>
    <property type="match status" value="1"/>
</dbReference>
<dbReference type="PRINTS" id="PR00190">
    <property type="entry name" value="ACTIN"/>
</dbReference>
<keyword evidence="5" id="KW-0963">Cytoplasm</keyword>
<dbReference type="InterPro" id="IPR004000">
    <property type="entry name" value="Actin"/>
</dbReference>
<accession>A0A226D188</accession>
<keyword evidence="15 18" id="KW-0326">Glycosidase</keyword>
<evidence type="ECO:0000259" key="19">
    <source>
        <dbReference type="Pfam" id="PF03200"/>
    </source>
</evidence>
<evidence type="ECO:0000256" key="16">
    <source>
        <dbReference type="ARBA" id="ARBA00038888"/>
    </source>
</evidence>
<dbReference type="GO" id="GO:0009311">
    <property type="term" value="P:oligosaccharide metabolic process"/>
    <property type="evidence" value="ECO:0007669"/>
    <property type="project" value="UniProtKB-UniRule"/>
</dbReference>
<comment type="pathway">
    <text evidence="3">Glycan metabolism; N-glycan degradation.</text>
</comment>
<evidence type="ECO:0000256" key="14">
    <source>
        <dbReference type="ARBA" id="ARBA00023180"/>
    </source>
</evidence>
<dbReference type="InterPro" id="IPR038518">
    <property type="entry name" value="Glyco_hydro_63N_sf"/>
</dbReference>
<protein>
    <recommendedName>
        <fullName evidence="16 18">Mannosyl-oligosaccharide glucosidase</fullName>
        <ecNumber evidence="16 18">3.2.1.106</ecNumber>
    </recommendedName>
</protein>
<comment type="subcellular location">
    <subcellularLocation>
        <location evidence="1">Cytoplasm</location>
    </subcellularLocation>
    <subcellularLocation>
        <location evidence="2 18">Endoplasmic reticulum membrane</location>
        <topology evidence="2 18">Single-pass type II membrane protein</topology>
    </subcellularLocation>
</comment>
<dbReference type="InterPro" id="IPR020902">
    <property type="entry name" value="Actin/actin-like_CS"/>
</dbReference>
<evidence type="ECO:0000256" key="4">
    <source>
        <dbReference type="ARBA" id="ARBA00010833"/>
    </source>
</evidence>
<dbReference type="GO" id="GO:0005524">
    <property type="term" value="F:ATP binding"/>
    <property type="evidence" value="ECO:0007669"/>
    <property type="project" value="UniProtKB-KW"/>
</dbReference>
<reference evidence="21 22" key="1">
    <citation type="submission" date="2015-12" db="EMBL/GenBank/DDBJ databases">
        <title>The genome of Folsomia candida.</title>
        <authorList>
            <person name="Faddeeva A."/>
            <person name="Derks M.F."/>
            <person name="Anvar Y."/>
            <person name="Smit S."/>
            <person name="Van Straalen N."/>
            <person name="Roelofs D."/>
        </authorList>
    </citation>
    <scope>NUCLEOTIDE SEQUENCE [LARGE SCALE GENOMIC DNA]</scope>
    <source>
        <strain evidence="21 22">VU population</strain>
        <tissue evidence="21">Whole body</tissue>
    </source>
</reference>
<organism evidence="21 22">
    <name type="scientific">Folsomia candida</name>
    <name type="common">Springtail</name>
    <dbReference type="NCBI Taxonomy" id="158441"/>
    <lineage>
        <taxon>Eukaryota</taxon>
        <taxon>Metazoa</taxon>
        <taxon>Ecdysozoa</taxon>
        <taxon>Arthropoda</taxon>
        <taxon>Hexapoda</taxon>
        <taxon>Collembola</taxon>
        <taxon>Entomobryomorpha</taxon>
        <taxon>Isotomoidea</taxon>
        <taxon>Isotomidae</taxon>
        <taxon>Proisotominae</taxon>
        <taxon>Folsomia</taxon>
    </lineage>
</organism>
<comment type="similarity">
    <text evidence="17">Belongs to the actin family.</text>
</comment>
<comment type="caution">
    <text evidence="21">The sequence shown here is derived from an EMBL/GenBank/DDBJ whole genome shotgun (WGS) entry which is preliminary data.</text>
</comment>
<dbReference type="SMART" id="SM00268">
    <property type="entry name" value="ACTIN"/>
    <property type="match status" value="1"/>
</dbReference>
<dbReference type="Pfam" id="PF03200">
    <property type="entry name" value="Glyco_hydro_63"/>
    <property type="match status" value="1"/>
</dbReference>
<evidence type="ECO:0000256" key="7">
    <source>
        <dbReference type="ARBA" id="ARBA00022741"/>
    </source>
</evidence>
<dbReference type="OrthoDB" id="5132116at2759"/>